<dbReference type="Pfam" id="PF03449">
    <property type="entry name" value="GreA_GreB_N"/>
    <property type="match status" value="1"/>
</dbReference>
<name>A0A1F7W6P9_9BACT</name>
<evidence type="ECO:0000256" key="6">
    <source>
        <dbReference type="ARBA" id="ARBA00024916"/>
    </source>
</evidence>
<proteinExistence type="inferred from homology"/>
<evidence type="ECO:0000256" key="7">
    <source>
        <dbReference type="ARBA" id="ARBA00030776"/>
    </source>
</evidence>
<evidence type="ECO:0000259" key="11">
    <source>
        <dbReference type="Pfam" id="PF03449"/>
    </source>
</evidence>
<dbReference type="InterPro" id="IPR006359">
    <property type="entry name" value="Tscrpt_elong_fac_GreA"/>
</dbReference>
<dbReference type="Gene3D" id="1.10.287.180">
    <property type="entry name" value="Transcription elongation factor, GreA/GreB, N-terminal domain"/>
    <property type="match status" value="1"/>
</dbReference>
<evidence type="ECO:0000256" key="4">
    <source>
        <dbReference type="ARBA" id="ARBA00023125"/>
    </source>
</evidence>
<dbReference type="AlphaFoldDB" id="A0A1F7W6P9"/>
<feature type="domain" description="Transcription elongation factor GreA/GreB N-terminal" evidence="11">
    <location>
        <begin position="4"/>
        <end position="73"/>
    </location>
</feature>
<dbReference type="STRING" id="1802421.A2318_02020"/>
<dbReference type="InterPro" id="IPR001437">
    <property type="entry name" value="Tscrpt_elong_fac_GreA/B_C"/>
</dbReference>
<dbReference type="GO" id="GO:0032784">
    <property type="term" value="P:regulation of DNA-templated transcription elongation"/>
    <property type="evidence" value="ECO:0007669"/>
    <property type="project" value="UniProtKB-UniRule"/>
</dbReference>
<dbReference type="PANTHER" id="PTHR30437">
    <property type="entry name" value="TRANSCRIPTION ELONGATION FACTOR GREA"/>
    <property type="match status" value="1"/>
</dbReference>
<dbReference type="InterPro" id="IPR036953">
    <property type="entry name" value="GreA/GreB_C_sf"/>
</dbReference>
<evidence type="ECO:0000256" key="1">
    <source>
        <dbReference type="ARBA" id="ARBA00008213"/>
    </source>
</evidence>
<evidence type="ECO:0000313" key="12">
    <source>
        <dbReference type="EMBL" id="OGL98028.1"/>
    </source>
</evidence>
<comment type="caution">
    <text evidence="12">The sequence shown here is derived from an EMBL/GenBank/DDBJ whole genome shotgun (WGS) entry which is preliminary data.</text>
</comment>
<dbReference type="PIRSF" id="PIRSF006092">
    <property type="entry name" value="GreA_GreB"/>
    <property type="match status" value="1"/>
</dbReference>
<dbReference type="GO" id="GO:0003677">
    <property type="term" value="F:DNA binding"/>
    <property type="evidence" value="ECO:0007669"/>
    <property type="project" value="UniProtKB-UniRule"/>
</dbReference>
<evidence type="ECO:0000313" key="13">
    <source>
        <dbReference type="Proteomes" id="UP000177331"/>
    </source>
</evidence>
<comment type="function">
    <text evidence="6 8 9">Necessary for efficient RNA polymerase transcription elongation past template-encoded arresting sites. The arresting sites in DNA have the property of trapping a certain fraction of elongating RNA polymerases that pass through, resulting in locked ternary complexes. Cleavage of the nascent transcript by cleavage factors such as GreA or GreB allows the resumption of elongation from the new 3'terminus. GreA releases sequences of 2 to 3 nucleotides.</text>
</comment>
<dbReference type="PANTHER" id="PTHR30437:SF4">
    <property type="entry name" value="TRANSCRIPTION ELONGATION FACTOR GREA"/>
    <property type="match status" value="1"/>
</dbReference>
<evidence type="ECO:0000259" key="10">
    <source>
        <dbReference type="Pfam" id="PF01272"/>
    </source>
</evidence>
<dbReference type="SUPFAM" id="SSF46557">
    <property type="entry name" value="GreA transcript cleavage protein, N-terminal domain"/>
    <property type="match status" value="1"/>
</dbReference>
<gene>
    <name evidence="8" type="primary">greA</name>
    <name evidence="12" type="ORF">A2318_02020</name>
</gene>
<evidence type="ECO:0000256" key="9">
    <source>
        <dbReference type="RuleBase" id="RU000556"/>
    </source>
</evidence>
<protein>
    <recommendedName>
        <fullName evidence="2 8">Transcription elongation factor GreA</fullName>
    </recommendedName>
    <alternativeName>
        <fullName evidence="7 8">Transcript cleavage factor GreA</fullName>
    </alternativeName>
</protein>
<dbReference type="InterPro" id="IPR023459">
    <property type="entry name" value="Tscrpt_elong_fac_GreA/B_fam"/>
</dbReference>
<dbReference type="Proteomes" id="UP000177331">
    <property type="component" value="Unassembled WGS sequence"/>
</dbReference>
<dbReference type="Pfam" id="PF01272">
    <property type="entry name" value="GreA_GreB"/>
    <property type="match status" value="1"/>
</dbReference>
<dbReference type="GO" id="GO:0070063">
    <property type="term" value="F:RNA polymerase binding"/>
    <property type="evidence" value="ECO:0007669"/>
    <property type="project" value="InterPro"/>
</dbReference>
<dbReference type="FunFam" id="1.10.287.180:FF:000001">
    <property type="entry name" value="Transcription elongation factor GreA"/>
    <property type="match status" value="1"/>
</dbReference>
<dbReference type="InterPro" id="IPR036805">
    <property type="entry name" value="Tscrpt_elong_fac_GreA/B_N_sf"/>
</dbReference>
<feature type="domain" description="Transcription elongation factor GreA/GreB C-terminal" evidence="10">
    <location>
        <begin position="86"/>
        <end position="151"/>
    </location>
</feature>
<keyword evidence="5 8" id="KW-0804">Transcription</keyword>
<keyword evidence="3 8" id="KW-0805">Transcription regulation</keyword>
<evidence type="ECO:0000256" key="3">
    <source>
        <dbReference type="ARBA" id="ARBA00023015"/>
    </source>
</evidence>
<evidence type="ECO:0000256" key="5">
    <source>
        <dbReference type="ARBA" id="ARBA00023163"/>
    </source>
</evidence>
<evidence type="ECO:0000256" key="2">
    <source>
        <dbReference type="ARBA" id="ARBA00013729"/>
    </source>
</evidence>
<dbReference type="HAMAP" id="MF_00105">
    <property type="entry name" value="GreA_GreB"/>
    <property type="match status" value="1"/>
</dbReference>
<dbReference type="InterPro" id="IPR022691">
    <property type="entry name" value="Tscrpt_elong_fac_GreA/B_N"/>
</dbReference>
<reference evidence="12 13" key="1">
    <citation type="journal article" date="2016" name="Nat. Commun.">
        <title>Thousands of microbial genomes shed light on interconnected biogeochemical processes in an aquifer system.</title>
        <authorList>
            <person name="Anantharaman K."/>
            <person name="Brown C.T."/>
            <person name="Hug L.A."/>
            <person name="Sharon I."/>
            <person name="Castelle C.J."/>
            <person name="Probst A.J."/>
            <person name="Thomas B.C."/>
            <person name="Singh A."/>
            <person name="Wilkins M.J."/>
            <person name="Karaoz U."/>
            <person name="Brodie E.L."/>
            <person name="Williams K.H."/>
            <person name="Hubbard S.S."/>
            <person name="Banfield J.F."/>
        </authorList>
    </citation>
    <scope>NUCLEOTIDE SEQUENCE [LARGE SCALE GENOMIC DNA]</scope>
</reference>
<dbReference type="EMBL" id="MGFD01000032">
    <property type="protein sequence ID" value="OGL98028.1"/>
    <property type="molecule type" value="Genomic_DNA"/>
</dbReference>
<keyword evidence="4 8" id="KW-0238">DNA-binding</keyword>
<organism evidence="12 13">
    <name type="scientific">Candidatus Uhrbacteria bacterium RIFOXYB2_FULL_45_11</name>
    <dbReference type="NCBI Taxonomy" id="1802421"/>
    <lineage>
        <taxon>Bacteria</taxon>
        <taxon>Candidatus Uhriibacteriota</taxon>
    </lineage>
</organism>
<dbReference type="GO" id="GO:0006354">
    <property type="term" value="P:DNA-templated transcription elongation"/>
    <property type="evidence" value="ECO:0007669"/>
    <property type="project" value="TreeGrafter"/>
</dbReference>
<dbReference type="NCBIfam" id="TIGR01462">
    <property type="entry name" value="greA"/>
    <property type="match status" value="1"/>
</dbReference>
<dbReference type="SUPFAM" id="SSF54534">
    <property type="entry name" value="FKBP-like"/>
    <property type="match status" value="1"/>
</dbReference>
<sequence length="151" mass="16498">MPTYLSKQGLEDLKAEHTKRLTQIRKEIAEKISAAKELGDLSENFEYHEAKEQQGLNESRIIQLADMIRDAVIVEESTGGTTLGLGTTFEVEVNGGKKTYSLVGSNESDPMAGKISNESPIGLAFMGHEVGDVIEIQTPNGPMTYKIISIK</sequence>
<dbReference type="Gene3D" id="3.10.50.30">
    <property type="entry name" value="Transcription elongation factor, GreA/GreB, C-terminal domain"/>
    <property type="match status" value="1"/>
</dbReference>
<accession>A0A1F7W6P9</accession>
<dbReference type="InterPro" id="IPR028624">
    <property type="entry name" value="Tscrpt_elong_fac_GreA/B"/>
</dbReference>
<evidence type="ECO:0000256" key="8">
    <source>
        <dbReference type="HAMAP-Rule" id="MF_00105"/>
    </source>
</evidence>
<comment type="similarity">
    <text evidence="1 8 9">Belongs to the GreA/GreB family.</text>
</comment>
<dbReference type="NCBIfam" id="NF001263">
    <property type="entry name" value="PRK00226.1-4"/>
    <property type="match status" value="1"/>
</dbReference>